<protein>
    <submittedName>
        <fullName evidence="3">Uncharacterized protein</fullName>
    </submittedName>
</protein>
<dbReference type="Proteomes" id="UP000076842">
    <property type="component" value="Unassembled WGS sequence"/>
</dbReference>
<dbReference type="OrthoDB" id="10376913at2759"/>
<feature type="compositionally biased region" description="Polar residues" evidence="1">
    <location>
        <begin position="1"/>
        <end position="34"/>
    </location>
</feature>
<dbReference type="EMBL" id="KV424017">
    <property type="protein sequence ID" value="KZT54285.1"/>
    <property type="molecule type" value="Genomic_DNA"/>
</dbReference>
<keyword evidence="4" id="KW-1185">Reference proteome</keyword>
<evidence type="ECO:0000313" key="3">
    <source>
        <dbReference type="EMBL" id="KZT54285.1"/>
    </source>
</evidence>
<feature type="transmembrane region" description="Helical" evidence="2">
    <location>
        <begin position="107"/>
        <end position="128"/>
    </location>
</feature>
<evidence type="ECO:0000313" key="4">
    <source>
        <dbReference type="Proteomes" id="UP000076842"/>
    </source>
</evidence>
<evidence type="ECO:0000256" key="2">
    <source>
        <dbReference type="SAM" id="Phobius"/>
    </source>
</evidence>
<dbReference type="InParanoid" id="A0A165E7U7"/>
<dbReference type="AlphaFoldDB" id="A0A165E7U7"/>
<accession>A0A165E7U7</accession>
<keyword evidence="2" id="KW-1133">Transmembrane helix</keyword>
<name>A0A165E7U7_9BASI</name>
<evidence type="ECO:0000256" key="1">
    <source>
        <dbReference type="SAM" id="MobiDB-lite"/>
    </source>
</evidence>
<feature type="compositionally biased region" description="Low complexity" evidence="1">
    <location>
        <begin position="38"/>
        <end position="47"/>
    </location>
</feature>
<gene>
    <name evidence="3" type="ORF">CALCODRAFT_17328</name>
</gene>
<feature type="region of interest" description="Disordered" evidence="1">
    <location>
        <begin position="1"/>
        <end position="91"/>
    </location>
</feature>
<reference evidence="3 4" key="1">
    <citation type="journal article" date="2016" name="Mol. Biol. Evol.">
        <title>Comparative Genomics of Early-Diverging Mushroom-Forming Fungi Provides Insights into the Origins of Lignocellulose Decay Capabilities.</title>
        <authorList>
            <person name="Nagy L.G."/>
            <person name="Riley R."/>
            <person name="Tritt A."/>
            <person name="Adam C."/>
            <person name="Daum C."/>
            <person name="Floudas D."/>
            <person name="Sun H."/>
            <person name="Yadav J.S."/>
            <person name="Pangilinan J."/>
            <person name="Larsson K.H."/>
            <person name="Matsuura K."/>
            <person name="Barry K."/>
            <person name="Labutti K."/>
            <person name="Kuo R."/>
            <person name="Ohm R.A."/>
            <person name="Bhattacharya S.S."/>
            <person name="Shirouzu T."/>
            <person name="Yoshinaga Y."/>
            <person name="Martin F.M."/>
            <person name="Grigoriev I.V."/>
            <person name="Hibbett D.S."/>
        </authorList>
    </citation>
    <scope>NUCLEOTIDE SEQUENCE [LARGE SCALE GENOMIC DNA]</scope>
    <source>
        <strain evidence="3 4">HHB12733</strain>
    </source>
</reference>
<organism evidence="3 4">
    <name type="scientific">Calocera cornea HHB12733</name>
    <dbReference type="NCBI Taxonomy" id="1353952"/>
    <lineage>
        <taxon>Eukaryota</taxon>
        <taxon>Fungi</taxon>
        <taxon>Dikarya</taxon>
        <taxon>Basidiomycota</taxon>
        <taxon>Agaricomycotina</taxon>
        <taxon>Dacrymycetes</taxon>
        <taxon>Dacrymycetales</taxon>
        <taxon>Dacrymycetaceae</taxon>
        <taxon>Calocera</taxon>
    </lineage>
</organism>
<keyword evidence="2" id="KW-0812">Transmembrane</keyword>
<sequence length="137" mass="15187">MATTTRTEALNQVVDTVRTTAPRVQSPEQGQAGPSITAAAASDSSLDSHSRPRASKPSEQHYYPPQPSPRRAPTQTTQPVNKPAPSRHPDEHWKEKLYDYLDVAGQWGVYALLCPVAAVGIICCPAHFDDWWRRHMS</sequence>
<proteinExistence type="predicted"/>
<keyword evidence="2" id="KW-0472">Membrane</keyword>